<keyword evidence="2" id="KW-1185">Reference proteome</keyword>
<gene>
    <name evidence="1" type="ORF">EGW08_019600</name>
</gene>
<organism evidence="1 2">
    <name type="scientific">Elysia chlorotica</name>
    <name type="common">Eastern emerald elysia</name>
    <name type="synonym">Sea slug</name>
    <dbReference type="NCBI Taxonomy" id="188477"/>
    <lineage>
        <taxon>Eukaryota</taxon>
        <taxon>Metazoa</taxon>
        <taxon>Spiralia</taxon>
        <taxon>Lophotrochozoa</taxon>
        <taxon>Mollusca</taxon>
        <taxon>Gastropoda</taxon>
        <taxon>Heterobranchia</taxon>
        <taxon>Euthyneura</taxon>
        <taxon>Panpulmonata</taxon>
        <taxon>Sacoglossa</taxon>
        <taxon>Placobranchoidea</taxon>
        <taxon>Plakobranchidae</taxon>
        <taxon>Elysia</taxon>
    </lineage>
</organism>
<protein>
    <submittedName>
        <fullName evidence="1">Uncharacterized protein</fullName>
    </submittedName>
</protein>
<name>A0A3S1AZV8_ELYCH</name>
<dbReference type="AlphaFoldDB" id="A0A3S1AZV8"/>
<dbReference type="OrthoDB" id="6040372at2759"/>
<reference evidence="1 2" key="1">
    <citation type="submission" date="2019-01" db="EMBL/GenBank/DDBJ databases">
        <title>A draft genome assembly of the solar-powered sea slug Elysia chlorotica.</title>
        <authorList>
            <person name="Cai H."/>
            <person name="Li Q."/>
            <person name="Fang X."/>
            <person name="Li J."/>
            <person name="Curtis N.E."/>
            <person name="Altenburger A."/>
            <person name="Shibata T."/>
            <person name="Feng M."/>
            <person name="Maeda T."/>
            <person name="Schwartz J.A."/>
            <person name="Shigenobu S."/>
            <person name="Lundholm N."/>
            <person name="Nishiyama T."/>
            <person name="Yang H."/>
            <person name="Hasebe M."/>
            <person name="Li S."/>
            <person name="Pierce S.K."/>
            <person name="Wang J."/>
        </authorList>
    </citation>
    <scope>NUCLEOTIDE SEQUENCE [LARGE SCALE GENOMIC DNA]</scope>
    <source>
        <strain evidence="1">EC2010</strain>
        <tissue evidence="1">Whole organism of an adult</tissue>
    </source>
</reference>
<evidence type="ECO:0000313" key="1">
    <source>
        <dbReference type="EMBL" id="RUS72643.1"/>
    </source>
</evidence>
<accession>A0A3S1AZV8</accession>
<dbReference type="EMBL" id="RQTK01001040">
    <property type="protein sequence ID" value="RUS72643.1"/>
    <property type="molecule type" value="Genomic_DNA"/>
</dbReference>
<evidence type="ECO:0000313" key="2">
    <source>
        <dbReference type="Proteomes" id="UP000271974"/>
    </source>
</evidence>
<comment type="caution">
    <text evidence="1">The sequence shown here is derived from an EMBL/GenBank/DDBJ whole genome shotgun (WGS) entry which is preliminary data.</text>
</comment>
<proteinExistence type="predicted"/>
<dbReference type="Proteomes" id="UP000271974">
    <property type="component" value="Unassembled WGS sequence"/>
</dbReference>
<sequence length="525" mass="60179">MQVVYGGEWTYKYDGYIHVAKVSGGVYTMCSNSPKRSYHEEDTVCQKQKQTCYKQYGLPDDYYEHNHTIFRCLPVLFRPDLYAVEYEELRPNFRPSYQCFRFYRRGAAVVQIALSDRLYDPKGICNCEYFGAWWPRDRTSASDAKIRGLSPGTSPELYLLYKTATAPCPFTGGFNFHDIVEFSRDHTQTPRCQSSYSGSEPAPLRLESDCVQSEGFKMSFSEDKCIPAGSHFGKTQGLLCMASWMQDGNGFAMLRKENERAFYCARINFTANNENGCYPRFVCMYYDNPALGLMRYRFSNILSWPTALHDSNICRSDNFVMPPVFGDPESKFEKRSRSSPRAFTIQYLDDYGDGYHGYRDRMNYLLKSDPESFQCVGAMTYIDTYKTVITQSSGNRQETLCWMIIEDKTIVVVNTSSCNMQTARGIMVQDPRYTVHRKWQLNLSAASPELGKLCRANLEEREKFWRARLAQQMEDLTESRRGASRGASGGAQRVGVFLVRGFSEGFEHHAVHVFLVLLVMHAVGS</sequence>